<accession>B8DQI8</accession>
<dbReference type="eggNOG" id="COG0845">
    <property type="taxonomic scope" value="Bacteria"/>
</dbReference>
<dbReference type="PROSITE" id="PS51257">
    <property type="entry name" value="PROKAR_LIPOPROTEIN"/>
    <property type="match status" value="1"/>
</dbReference>
<proteinExistence type="inferred from homology"/>
<evidence type="ECO:0000313" key="10">
    <source>
        <dbReference type="EMBL" id="ACL09107.1"/>
    </source>
</evidence>
<dbReference type="GO" id="GO:0046677">
    <property type="term" value="P:response to antibiotic"/>
    <property type="evidence" value="ECO:0007669"/>
    <property type="project" value="TreeGrafter"/>
</dbReference>
<feature type="domain" description="Multidrug resistance protein MdtA-like beta-barrel" evidence="8">
    <location>
        <begin position="213"/>
        <end position="300"/>
    </location>
</feature>
<dbReference type="Gene3D" id="1.10.287.470">
    <property type="entry name" value="Helix hairpin bin"/>
    <property type="match status" value="1"/>
</dbReference>
<evidence type="ECO:0000256" key="2">
    <source>
        <dbReference type="ARBA" id="ARBA00009477"/>
    </source>
</evidence>
<sequence>MARPLPALHMGLLALVLALSAVLTGCKDESAAPKAMPAPLVVVQQVQPRDLPLTYEYVGQTAGSREVEVRARVGGILLRRAYAEGRPVKKGDLMFDIDPEPFKADLDQALGQQAQAEARLQSAQSNRDRVLPLYRENAVSQKDRDDAVAEFDSAKAALEEARARVKTARINLGYTRVEAPISGMTSKETRSEGSLVTTTAEGSLLTTISKVDPVYVNFSAPSVDLFRLRRMREEGRITLPKKSYEVTVRLIDGSTYKRTGTVNFIDPLVDPLTGTIRVRAEFPNPEAEVLPGQFVRVLMTGAVYNNALAIPQRAVLQTQQGPMVWVIGEGDVAQPRPVEISLPIDNQYIVEKGLAPGERIVVEGLLKVRPGQPVTIGQPREAQTGQNGQNGAPAGNATKAANQGS</sequence>
<gene>
    <name evidence="10" type="ordered locus">DvMF_2164</name>
</gene>
<dbReference type="Pfam" id="PF25967">
    <property type="entry name" value="RND-MFP_C"/>
    <property type="match status" value="1"/>
</dbReference>
<dbReference type="PANTHER" id="PTHR30158">
    <property type="entry name" value="ACRA/E-RELATED COMPONENT OF DRUG EFFLUX TRANSPORTER"/>
    <property type="match status" value="1"/>
</dbReference>
<organism evidence="10">
    <name type="scientific">Nitratidesulfovibrio vulgaris (strain DSM 19637 / Miyazaki F)</name>
    <name type="common">Desulfovibrio vulgaris</name>
    <dbReference type="NCBI Taxonomy" id="883"/>
    <lineage>
        <taxon>Bacteria</taxon>
        <taxon>Pseudomonadati</taxon>
        <taxon>Thermodesulfobacteriota</taxon>
        <taxon>Desulfovibrionia</taxon>
        <taxon>Desulfovibrionales</taxon>
        <taxon>Desulfovibrionaceae</taxon>
        <taxon>Nitratidesulfovibrio</taxon>
    </lineage>
</organism>
<dbReference type="GO" id="GO:0022857">
    <property type="term" value="F:transmembrane transporter activity"/>
    <property type="evidence" value="ECO:0007669"/>
    <property type="project" value="InterPro"/>
</dbReference>
<dbReference type="InterPro" id="IPR058624">
    <property type="entry name" value="MdtA-like_HH"/>
</dbReference>
<dbReference type="InterPro" id="IPR058625">
    <property type="entry name" value="MdtA-like_BSH"/>
</dbReference>
<evidence type="ECO:0000256" key="3">
    <source>
        <dbReference type="SAM" id="Coils"/>
    </source>
</evidence>
<dbReference type="Gene3D" id="2.40.30.170">
    <property type="match status" value="1"/>
</dbReference>
<dbReference type="Pfam" id="PF25944">
    <property type="entry name" value="Beta-barrel_RND"/>
    <property type="match status" value="1"/>
</dbReference>
<dbReference type="STRING" id="883.DvMF_2164"/>
<dbReference type="FunFam" id="2.40.420.20:FF:000001">
    <property type="entry name" value="Efflux RND transporter periplasmic adaptor subunit"/>
    <property type="match status" value="1"/>
</dbReference>
<name>B8DQI8_NITV9</name>
<dbReference type="SUPFAM" id="SSF111369">
    <property type="entry name" value="HlyD-like secretion proteins"/>
    <property type="match status" value="1"/>
</dbReference>
<feature type="domain" description="Multidrug resistance protein MdtA-like barrel-sandwich hybrid" evidence="7">
    <location>
        <begin position="65"/>
        <end position="206"/>
    </location>
</feature>
<dbReference type="Gene3D" id="2.40.420.20">
    <property type="match status" value="1"/>
</dbReference>
<reference evidence="10" key="1">
    <citation type="submission" date="2008-10" db="EMBL/GenBank/DDBJ databases">
        <title>Complete sequence of Desulfovibrio vulgaris str. 'Miyazaki F'.</title>
        <authorList>
            <person name="Lucas S."/>
            <person name="Copeland A."/>
            <person name="Lapidus A."/>
            <person name="Glavina del Rio T."/>
            <person name="Dalin E."/>
            <person name="Tice H."/>
            <person name="Bruce D."/>
            <person name="Goodwin L."/>
            <person name="Pitluck S."/>
            <person name="Sims D."/>
            <person name="Brettin T."/>
            <person name="Detter J.C."/>
            <person name="Han C."/>
            <person name="Larimer F."/>
            <person name="Land M."/>
            <person name="Hauser L."/>
            <person name="Kyrpides N."/>
            <person name="Mikhailova N."/>
            <person name="Hazen T.C."/>
            <person name="Richardson P."/>
        </authorList>
    </citation>
    <scope>NUCLEOTIDE SEQUENCE</scope>
    <source>
        <strain evidence="10">Miyazaki F</strain>
    </source>
</reference>
<dbReference type="InterPro" id="IPR058627">
    <property type="entry name" value="MdtA-like_C"/>
</dbReference>
<protein>
    <submittedName>
        <fullName evidence="10">Efflux transporter, RND family, MFP subunit</fullName>
    </submittedName>
</protein>
<evidence type="ECO:0000259" key="9">
    <source>
        <dbReference type="Pfam" id="PF25967"/>
    </source>
</evidence>
<feature type="chain" id="PRO_5002867527" evidence="5">
    <location>
        <begin position="21"/>
        <end position="405"/>
    </location>
</feature>
<evidence type="ECO:0000256" key="4">
    <source>
        <dbReference type="SAM" id="MobiDB-lite"/>
    </source>
</evidence>
<dbReference type="InterPro" id="IPR058626">
    <property type="entry name" value="MdtA-like_b-barrel"/>
</dbReference>
<feature type="domain" description="Multidrug resistance protein MdtA-like alpha-helical hairpin" evidence="6">
    <location>
        <begin position="106"/>
        <end position="175"/>
    </location>
</feature>
<comment type="subcellular location">
    <subcellularLocation>
        <location evidence="1">Cell envelope</location>
    </subcellularLocation>
</comment>
<dbReference type="GO" id="GO:0030313">
    <property type="term" value="C:cell envelope"/>
    <property type="evidence" value="ECO:0007669"/>
    <property type="project" value="UniProtKB-SubCell"/>
</dbReference>
<feature type="region of interest" description="Disordered" evidence="4">
    <location>
        <begin position="372"/>
        <end position="405"/>
    </location>
</feature>
<evidence type="ECO:0000259" key="6">
    <source>
        <dbReference type="Pfam" id="PF25876"/>
    </source>
</evidence>
<dbReference type="Gene3D" id="2.40.50.100">
    <property type="match status" value="1"/>
</dbReference>
<feature type="signal peptide" evidence="5">
    <location>
        <begin position="1"/>
        <end position="20"/>
    </location>
</feature>
<dbReference type="Pfam" id="PF25876">
    <property type="entry name" value="HH_MFP_RND"/>
    <property type="match status" value="1"/>
</dbReference>
<feature type="domain" description="Multidrug resistance protein MdtA-like C-terminal permuted SH3" evidence="9">
    <location>
        <begin position="306"/>
        <end position="365"/>
    </location>
</feature>
<dbReference type="InterPro" id="IPR006143">
    <property type="entry name" value="RND_pump_MFP"/>
</dbReference>
<feature type="compositionally biased region" description="Low complexity" evidence="4">
    <location>
        <begin position="382"/>
        <end position="398"/>
    </location>
</feature>
<dbReference type="AlphaFoldDB" id="B8DQI8"/>
<dbReference type="GO" id="GO:0005886">
    <property type="term" value="C:plasma membrane"/>
    <property type="evidence" value="ECO:0007669"/>
    <property type="project" value="TreeGrafter"/>
</dbReference>
<evidence type="ECO:0000256" key="5">
    <source>
        <dbReference type="SAM" id="SignalP"/>
    </source>
</evidence>
<keyword evidence="5" id="KW-0732">Signal</keyword>
<keyword evidence="3" id="KW-0175">Coiled coil</keyword>
<dbReference type="HOGENOM" id="CLU_018816_2_1_7"/>
<evidence type="ECO:0000259" key="7">
    <source>
        <dbReference type="Pfam" id="PF25917"/>
    </source>
</evidence>
<evidence type="ECO:0000259" key="8">
    <source>
        <dbReference type="Pfam" id="PF25944"/>
    </source>
</evidence>
<dbReference type="Pfam" id="PF25917">
    <property type="entry name" value="BSH_RND"/>
    <property type="match status" value="1"/>
</dbReference>
<evidence type="ECO:0000256" key="1">
    <source>
        <dbReference type="ARBA" id="ARBA00004196"/>
    </source>
</evidence>
<dbReference type="KEGG" id="dvm:DvMF_2164"/>
<feature type="coiled-coil region" evidence="3">
    <location>
        <begin position="106"/>
        <end position="171"/>
    </location>
</feature>
<dbReference type="EMBL" id="CP001197">
    <property type="protein sequence ID" value="ACL09107.1"/>
    <property type="molecule type" value="Genomic_DNA"/>
</dbReference>
<dbReference type="NCBIfam" id="TIGR01730">
    <property type="entry name" value="RND_mfp"/>
    <property type="match status" value="1"/>
</dbReference>
<comment type="similarity">
    <text evidence="2">Belongs to the membrane fusion protein (MFP) (TC 8.A.1) family.</text>
</comment>